<comment type="subcellular location">
    <subcellularLocation>
        <location evidence="1">Cell membrane</location>
        <topology evidence="1">Multi-pass membrane protein</topology>
    </subcellularLocation>
</comment>
<feature type="domain" description="Glycosyltransferase RgtA/B/C/D-like" evidence="9">
    <location>
        <begin position="87"/>
        <end position="215"/>
    </location>
</feature>
<evidence type="ECO:0000256" key="7">
    <source>
        <dbReference type="ARBA" id="ARBA00023136"/>
    </source>
</evidence>
<keyword evidence="2" id="KW-1003">Cell membrane</keyword>
<evidence type="ECO:0000313" key="11">
    <source>
        <dbReference type="Proteomes" id="UP001340816"/>
    </source>
</evidence>
<feature type="transmembrane region" description="Helical" evidence="8">
    <location>
        <begin position="88"/>
        <end position="106"/>
    </location>
</feature>
<keyword evidence="5 8" id="KW-0812">Transmembrane</keyword>
<organism evidence="10 11">
    <name type="scientific">Streptomyces phaeochromogenes</name>
    <dbReference type="NCBI Taxonomy" id="1923"/>
    <lineage>
        <taxon>Bacteria</taxon>
        <taxon>Bacillati</taxon>
        <taxon>Actinomycetota</taxon>
        <taxon>Actinomycetes</taxon>
        <taxon>Kitasatosporales</taxon>
        <taxon>Streptomycetaceae</taxon>
        <taxon>Streptomyces</taxon>
        <taxon>Streptomyces phaeochromogenes group</taxon>
    </lineage>
</organism>
<keyword evidence="3" id="KW-0328">Glycosyltransferase</keyword>
<dbReference type="RefSeq" id="WP_326762440.1">
    <property type="nucleotide sequence ID" value="NZ_CP109135.1"/>
</dbReference>
<gene>
    <name evidence="10" type="ORF">OHB35_50540</name>
</gene>
<feature type="transmembrane region" description="Helical" evidence="8">
    <location>
        <begin position="180"/>
        <end position="198"/>
    </location>
</feature>
<evidence type="ECO:0000256" key="6">
    <source>
        <dbReference type="ARBA" id="ARBA00022989"/>
    </source>
</evidence>
<protein>
    <submittedName>
        <fullName evidence="10">Glycosyltransferase family 39 protein</fullName>
    </submittedName>
</protein>
<keyword evidence="6 8" id="KW-1133">Transmembrane helix</keyword>
<evidence type="ECO:0000256" key="4">
    <source>
        <dbReference type="ARBA" id="ARBA00022679"/>
    </source>
</evidence>
<evidence type="ECO:0000256" key="1">
    <source>
        <dbReference type="ARBA" id="ARBA00004651"/>
    </source>
</evidence>
<evidence type="ECO:0000256" key="2">
    <source>
        <dbReference type="ARBA" id="ARBA00022475"/>
    </source>
</evidence>
<dbReference type="Pfam" id="PF13231">
    <property type="entry name" value="PMT_2"/>
    <property type="match status" value="1"/>
</dbReference>
<dbReference type="InterPro" id="IPR050297">
    <property type="entry name" value="LipidA_mod_glycosyltrf_83"/>
</dbReference>
<feature type="transmembrane region" description="Helical" evidence="8">
    <location>
        <begin position="319"/>
        <end position="341"/>
    </location>
</feature>
<keyword evidence="7 8" id="KW-0472">Membrane</keyword>
<dbReference type="InterPro" id="IPR038731">
    <property type="entry name" value="RgtA/B/C-like"/>
</dbReference>
<name>A0ABZ1HQG6_STRPH</name>
<evidence type="ECO:0000256" key="8">
    <source>
        <dbReference type="SAM" id="Phobius"/>
    </source>
</evidence>
<evidence type="ECO:0000313" key="10">
    <source>
        <dbReference type="EMBL" id="WSD20835.1"/>
    </source>
</evidence>
<dbReference type="PANTHER" id="PTHR33908">
    <property type="entry name" value="MANNOSYLTRANSFERASE YKCB-RELATED"/>
    <property type="match status" value="1"/>
</dbReference>
<evidence type="ECO:0000259" key="9">
    <source>
        <dbReference type="Pfam" id="PF13231"/>
    </source>
</evidence>
<keyword evidence="11" id="KW-1185">Reference proteome</keyword>
<feature type="transmembrane region" description="Helical" evidence="8">
    <location>
        <begin position="254"/>
        <end position="272"/>
    </location>
</feature>
<dbReference type="Proteomes" id="UP001340816">
    <property type="component" value="Chromosome"/>
</dbReference>
<keyword evidence="4" id="KW-0808">Transferase</keyword>
<proteinExistence type="predicted"/>
<feature type="transmembrane region" description="Helical" evidence="8">
    <location>
        <begin position="118"/>
        <end position="151"/>
    </location>
</feature>
<feature type="transmembrane region" description="Helical" evidence="8">
    <location>
        <begin position="353"/>
        <end position="373"/>
    </location>
</feature>
<sequence length="502" mass="53565">MAGCRRRTWVSRAILLSVLVFQAALSLRLENTAFQDEAVHLASGHVQIAHLLNGTPVPPDYASHFSGTPLLCPVLAALVDARFGLPGARLLSLFFMLGATTLLYAMTRRLFSERPALAAAALFAVIPSTIVLGHFATCDSAAVFLLALAAWSIVRTDRAPLVAVLLAAPVAVLAVGTKYAAGLCLPTLVVLAALVAWPHRGRRSIVRAVLLVIGLAAPILAGLHFSDVLDGVGATTTAGGHGTDGARELLWKSVVWSGPMFLTACGGAIAYARRGRMNESPSVARLGVPGGVWRALLGLLLCGTALLALGYQINLANSVAFYEYLGFGLLFAASMAGVGLIRLVGEHFRFPQLACVVWVATLCVGVTTLAEWFTSWPESSRLNVALRQYVTPGAGRYLAEAPDVPAYYLRDITDRTRWTSLRSIGYQDTHGAGRHGEDGYRKALADGWFDVVVLDVVVLDGVATPRMEPVVAAAVRGSGKYRPLDTVSFGEDQGRDRIRVKR</sequence>
<dbReference type="EMBL" id="CP109135">
    <property type="protein sequence ID" value="WSD20835.1"/>
    <property type="molecule type" value="Genomic_DNA"/>
</dbReference>
<evidence type="ECO:0000256" key="3">
    <source>
        <dbReference type="ARBA" id="ARBA00022676"/>
    </source>
</evidence>
<feature type="transmembrane region" description="Helical" evidence="8">
    <location>
        <begin position="158"/>
        <end position="174"/>
    </location>
</feature>
<accession>A0ABZ1HQG6</accession>
<evidence type="ECO:0000256" key="5">
    <source>
        <dbReference type="ARBA" id="ARBA00022692"/>
    </source>
</evidence>
<feature type="transmembrane region" description="Helical" evidence="8">
    <location>
        <begin position="205"/>
        <end position="225"/>
    </location>
</feature>
<dbReference type="PANTHER" id="PTHR33908:SF3">
    <property type="entry name" value="UNDECAPRENYL PHOSPHATE-ALPHA-4-AMINO-4-DEOXY-L-ARABINOSE ARABINOSYL TRANSFERASE"/>
    <property type="match status" value="1"/>
</dbReference>
<reference evidence="10 11" key="1">
    <citation type="submission" date="2022-10" db="EMBL/GenBank/DDBJ databases">
        <title>The complete genomes of actinobacterial strains from the NBC collection.</title>
        <authorList>
            <person name="Joergensen T.S."/>
            <person name="Alvarez Arevalo M."/>
            <person name="Sterndorff E.B."/>
            <person name="Faurdal D."/>
            <person name="Vuksanovic O."/>
            <person name="Mourched A.-S."/>
            <person name="Charusanti P."/>
            <person name="Shaw S."/>
            <person name="Blin K."/>
            <person name="Weber T."/>
        </authorList>
    </citation>
    <scope>NUCLEOTIDE SEQUENCE [LARGE SCALE GENOMIC DNA]</scope>
    <source>
        <strain evidence="10 11">NBC 01752</strain>
    </source>
</reference>
<feature type="transmembrane region" description="Helical" evidence="8">
    <location>
        <begin position="292"/>
        <end position="313"/>
    </location>
</feature>